<accession>A0A0W0E6M7</accession>
<dbReference type="Pfam" id="PF12171">
    <property type="entry name" value="zf-C2H2_jaz"/>
    <property type="match status" value="1"/>
</dbReference>
<sequence length="623" mass="72784">MKTCYYDLLEVRSDASDLDLKKAYRRKALQYHPDKNPDSVEEATTIFAEIRAAYEVLSDPQERAWYDSHKEQILSDAPLNPNDEDDDYVVDSTVTGVTTEELMMFFNSSLYTSIDNSPAGFYQIAGKVFAKIAKDEVSWGLRLGLDGYKNYKDMEFEEHINSRGYILACDSSKANLSNLLFPIFGYSSTSYEELKLFYTKWSSFNTLKSFTWKDEYMYSRNYDRRTKREINKRNEKARAKAKEEYIKTVKRYVNFIKKLDQRMKEGAKKAAEKRLADERLRKENEMKLKKERLNNEQGAQFHLQSWQTIDQENWKELEKQYEKEFEKRNVDKDDELIGHEFTKNQFQTNNNSQHEDVDEIIIYDCFICKKSFKSEKQLENHIKTKLHKRNLDRVQKEMKKDSMALGLDELSDYNDFDSAESETEKLYSGMDLNDIDAELKKIEEQLAQSSVTDSEDFTDDNNDTEDQNSLVDKLSNTNFDIEIDDEINDDTNEEVQISGADNSETQNAEQDHDSNGDSEEEKEDELTRILRELEESKTSRSNFSDSDEEWSNKKKTKAKKKKNKANTPDKQPVTANKNDAKEVCGECRAEFESRNQLFSHIQTEGHVSPLSKVKKGKRSKKNK</sequence>
<evidence type="ECO:0000256" key="4">
    <source>
        <dbReference type="ARBA" id="ARBA00022833"/>
    </source>
</evidence>
<keyword evidence="2" id="KW-0479">Metal-binding</keyword>
<keyword evidence="7" id="KW-0175">Coiled coil</keyword>
<dbReference type="SMART" id="SM00355">
    <property type="entry name" value="ZnF_C2H2"/>
    <property type="match status" value="2"/>
</dbReference>
<keyword evidence="5" id="KW-0539">Nucleus</keyword>
<dbReference type="Gene3D" id="1.10.287.110">
    <property type="entry name" value="DnaJ domain"/>
    <property type="match status" value="1"/>
</dbReference>
<evidence type="ECO:0000256" key="2">
    <source>
        <dbReference type="ARBA" id="ARBA00022723"/>
    </source>
</evidence>
<feature type="compositionally biased region" description="Acidic residues" evidence="8">
    <location>
        <begin position="453"/>
        <end position="466"/>
    </location>
</feature>
<dbReference type="GO" id="GO:0005634">
    <property type="term" value="C:nucleus"/>
    <property type="evidence" value="ECO:0007669"/>
    <property type="project" value="UniProtKB-SubCell"/>
</dbReference>
<dbReference type="InterPro" id="IPR022755">
    <property type="entry name" value="Znf_C2H2_jaz"/>
</dbReference>
<dbReference type="PANTHER" id="PTHR44029:SF1">
    <property type="entry name" value="DNAJ HOMOLOG SUBFAMILY C MEMBER 21"/>
    <property type="match status" value="1"/>
</dbReference>
<dbReference type="GO" id="GO:0008270">
    <property type="term" value="F:zinc ion binding"/>
    <property type="evidence" value="ECO:0007669"/>
    <property type="project" value="UniProtKB-KW"/>
</dbReference>
<keyword evidence="3 6" id="KW-0863">Zinc-finger</keyword>
<evidence type="ECO:0000256" key="3">
    <source>
        <dbReference type="ARBA" id="ARBA00022771"/>
    </source>
</evidence>
<feature type="compositionally biased region" description="Basic and acidic residues" evidence="8">
    <location>
        <begin position="525"/>
        <end position="538"/>
    </location>
</feature>
<dbReference type="PROSITE" id="PS50157">
    <property type="entry name" value="ZINC_FINGER_C2H2_2"/>
    <property type="match status" value="1"/>
</dbReference>
<dbReference type="VEuPathDB" id="FungiDB:GVI51_J07227"/>
<dbReference type="Gene3D" id="3.30.160.60">
    <property type="entry name" value="Classic Zinc Finger"/>
    <property type="match status" value="1"/>
</dbReference>
<dbReference type="PANTHER" id="PTHR44029">
    <property type="entry name" value="DNAJ HOMOLOG SUBFAMILY C MEMBER 21"/>
    <property type="match status" value="1"/>
</dbReference>
<feature type="compositionally biased region" description="Basic residues" evidence="8">
    <location>
        <begin position="553"/>
        <end position="564"/>
    </location>
</feature>
<gene>
    <name evidence="11" type="ORF">AO440_003081</name>
</gene>
<keyword evidence="4" id="KW-0862">Zinc</keyword>
<dbReference type="FunFam" id="1.10.287.110:FF:000046">
    <property type="entry name" value="dnaJ homolog subfamily C member 21"/>
    <property type="match status" value="1"/>
</dbReference>
<dbReference type="SUPFAM" id="SSF57667">
    <property type="entry name" value="beta-beta-alpha zinc fingers"/>
    <property type="match status" value="1"/>
</dbReference>
<dbReference type="PROSITE" id="PS00636">
    <property type="entry name" value="DNAJ_1"/>
    <property type="match status" value="1"/>
</dbReference>
<feature type="compositionally biased region" description="Basic residues" evidence="8">
    <location>
        <begin position="612"/>
        <end position="623"/>
    </location>
</feature>
<evidence type="ECO:0000256" key="5">
    <source>
        <dbReference type="ARBA" id="ARBA00023242"/>
    </source>
</evidence>
<comment type="subcellular location">
    <subcellularLocation>
        <location evidence="1">Nucleus</location>
    </subcellularLocation>
</comment>
<dbReference type="SMART" id="SM00271">
    <property type="entry name" value="DnaJ"/>
    <property type="match status" value="1"/>
</dbReference>
<dbReference type="VEuPathDB" id="FungiDB:GWK60_J07205"/>
<feature type="compositionally biased region" description="Polar residues" evidence="8">
    <location>
        <begin position="499"/>
        <end position="508"/>
    </location>
</feature>
<dbReference type="InterPro" id="IPR001623">
    <property type="entry name" value="DnaJ_domain"/>
</dbReference>
<dbReference type="InterPro" id="IPR054076">
    <property type="entry name" value="ZUO1-like_ZHD"/>
</dbReference>
<dbReference type="InterPro" id="IPR036869">
    <property type="entry name" value="J_dom_sf"/>
</dbReference>
<dbReference type="Pfam" id="PF21884">
    <property type="entry name" value="ZUO1-like_ZHD"/>
    <property type="match status" value="1"/>
</dbReference>
<dbReference type="SUPFAM" id="SSF46565">
    <property type="entry name" value="Chaperone J-domain"/>
    <property type="match status" value="1"/>
</dbReference>
<dbReference type="EMBL" id="LLZZ01000043">
    <property type="protein sequence ID" value="KTB11032.1"/>
    <property type="molecule type" value="Genomic_DNA"/>
</dbReference>
<feature type="region of interest" description="Disordered" evidence="8">
    <location>
        <begin position="599"/>
        <end position="623"/>
    </location>
</feature>
<reference evidence="11 12" key="1">
    <citation type="submission" date="2015-10" db="EMBL/GenBank/DDBJ databases">
        <title>Draft genomes sequences of Candida glabrata isolates 1A, 1B, 2A, 2B, 3A and 3B.</title>
        <authorList>
            <person name="Haavelsrud O.E."/>
            <person name="Gaustad P."/>
        </authorList>
    </citation>
    <scope>NUCLEOTIDE SEQUENCE [LARGE SCALE GENOMIC DNA]</scope>
    <source>
        <strain evidence="11">910700640</strain>
    </source>
</reference>
<feature type="region of interest" description="Disordered" evidence="8">
    <location>
        <begin position="448"/>
        <end position="476"/>
    </location>
</feature>
<dbReference type="PROSITE" id="PS00028">
    <property type="entry name" value="ZINC_FINGER_C2H2_1"/>
    <property type="match status" value="2"/>
</dbReference>
<dbReference type="InterPro" id="IPR036236">
    <property type="entry name" value="Znf_C2H2_sf"/>
</dbReference>
<comment type="caution">
    <text evidence="11">The sequence shown here is derived from an EMBL/GenBank/DDBJ whole genome shotgun (WGS) entry which is preliminary data.</text>
</comment>
<dbReference type="Proteomes" id="UP000054886">
    <property type="component" value="Unassembled WGS sequence"/>
</dbReference>
<dbReference type="Pfam" id="PF00226">
    <property type="entry name" value="DnaJ"/>
    <property type="match status" value="1"/>
</dbReference>
<feature type="region of interest" description="Disordered" evidence="8">
    <location>
        <begin position="499"/>
        <end position="581"/>
    </location>
</feature>
<dbReference type="InterPro" id="IPR051964">
    <property type="entry name" value="Chaperone_stress_response"/>
</dbReference>
<evidence type="ECO:0000256" key="1">
    <source>
        <dbReference type="ARBA" id="ARBA00004123"/>
    </source>
</evidence>
<dbReference type="VEuPathDB" id="FungiDB:B1J91_J07370g"/>
<proteinExistence type="predicted"/>
<dbReference type="CDD" id="cd06257">
    <property type="entry name" value="DnaJ"/>
    <property type="match status" value="1"/>
</dbReference>
<dbReference type="InterPro" id="IPR013087">
    <property type="entry name" value="Znf_C2H2_type"/>
</dbReference>
<dbReference type="VEuPathDB" id="FungiDB:CAGL0J07370g"/>
<dbReference type="PRINTS" id="PR00625">
    <property type="entry name" value="JDOMAIN"/>
</dbReference>
<feature type="domain" description="J" evidence="9">
    <location>
        <begin position="4"/>
        <end position="70"/>
    </location>
</feature>
<feature type="domain" description="C2H2-type" evidence="10">
    <location>
        <begin position="363"/>
        <end position="387"/>
    </location>
</feature>
<evidence type="ECO:0000313" key="11">
    <source>
        <dbReference type="EMBL" id="KTB11032.1"/>
    </source>
</evidence>
<dbReference type="FunFam" id="3.30.160.60:FF:002589">
    <property type="entry name" value="J protein JJJ1"/>
    <property type="match status" value="1"/>
</dbReference>
<evidence type="ECO:0000259" key="9">
    <source>
        <dbReference type="PROSITE" id="PS50076"/>
    </source>
</evidence>
<evidence type="ECO:0000256" key="8">
    <source>
        <dbReference type="SAM" id="MobiDB-lite"/>
    </source>
</evidence>
<protein>
    <submittedName>
        <fullName evidence="11">J protein JJJ1</fullName>
    </submittedName>
</protein>
<feature type="coiled-coil region" evidence="7">
    <location>
        <begin position="268"/>
        <end position="296"/>
    </location>
</feature>
<evidence type="ECO:0000256" key="6">
    <source>
        <dbReference type="PROSITE-ProRule" id="PRU00042"/>
    </source>
</evidence>
<dbReference type="GO" id="GO:0005737">
    <property type="term" value="C:cytoplasm"/>
    <property type="evidence" value="ECO:0007669"/>
    <property type="project" value="TreeGrafter"/>
</dbReference>
<organism evidence="11 12">
    <name type="scientific">Candida glabrata</name>
    <name type="common">Yeast</name>
    <name type="synonym">Torulopsis glabrata</name>
    <dbReference type="NCBI Taxonomy" id="5478"/>
    <lineage>
        <taxon>Eukaryota</taxon>
        <taxon>Fungi</taxon>
        <taxon>Dikarya</taxon>
        <taxon>Ascomycota</taxon>
        <taxon>Saccharomycotina</taxon>
        <taxon>Saccharomycetes</taxon>
        <taxon>Saccharomycetales</taxon>
        <taxon>Saccharomycetaceae</taxon>
        <taxon>Nakaseomyces</taxon>
    </lineage>
</organism>
<evidence type="ECO:0000256" key="7">
    <source>
        <dbReference type="SAM" id="Coils"/>
    </source>
</evidence>
<evidence type="ECO:0000259" key="10">
    <source>
        <dbReference type="PROSITE" id="PS50157"/>
    </source>
</evidence>
<dbReference type="AlphaFoldDB" id="A0A0W0E6M7"/>
<name>A0A0W0E6M7_CANGB</name>
<dbReference type="PROSITE" id="PS50076">
    <property type="entry name" value="DNAJ_2"/>
    <property type="match status" value="1"/>
</dbReference>
<dbReference type="InterPro" id="IPR018253">
    <property type="entry name" value="DnaJ_domain_CS"/>
</dbReference>
<evidence type="ECO:0000313" key="12">
    <source>
        <dbReference type="Proteomes" id="UP000054886"/>
    </source>
</evidence>